<proteinExistence type="inferred from homology"/>
<feature type="domain" description="C2" evidence="12">
    <location>
        <begin position="592"/>
        <end position="718"/>
    </location>
</feature>
<dbReference type="SUPFAM" id="SSF49562">
    <property type="entry name" value="C2 domain (Calcium/lipid-binding domain, CaLB)"/>
    <property type="match status" value="3"/>
</dbReference>
<feature type="transmembrane region" description="Helical" evidence="11">
    <location>
        <begin position="907"/>
        <end position="933"/>
    </location>
</feature>
<dbReference type="GO" id="GO:0046928">
    <property type="term" value="P:regulation of neurotransmitter secretion"/>
    <property type="evidence" value="ECO:0007669"/>
    <property type="project" value="TreeGrafter"/>
</dbReference>
<dbReference type="Pfam" id="PF00168">
    <property type="entry name" value="C2"/>
    <property type="match status" value="3"/>
</dbReference>
<dbReference type="PRINTS" id="PR00360">
    <property type="entry name" value="C2DOMAIN"/>
</dbReference>
<evidence type="ECO:0000256" key="11">
    <source>
        <dbReference type="SAM" id="Phobius"/>
    </source>
</evidence>
<evidence type="ECO:0000313" key="13">
    <source>
        <dbReference type="EMBL" id="KAK0137348.1"/>
    </source>
</evidence>
<keyword evidence="6" id="KW-0677">Repeat</keyword>
<dbReference type="CDD" id="cd04042">
    <property type="entry name" value="C2A_MCTP_PRT"/>
    <property type="match status" value="1"/>
</dbReference>
<evidence type="ECO:0000256" key="5">
    <source>
        <dbReference type="ARBA" id="ARBA00022723"/>
    </source>
</evidence>
<dbReference type="GO" id="GO:0005509">
    <property type="term" value="F:calcium ion binding"/>
    <property type="evidence" value="ECO:0007669"/>
    <property type="project" value="TreeGrafter"/>
</dbReference>
<dbReference type="PROSITE" id="PS50004">
    <property type="entry name" value="C2"/>
    <property type="match status" value="3"/>
</dbReference>
<keyword evidence="5" id="KW-0479">Metal-binding</keyword>
<dbReference type="InterPro" id="IPR000008">
    <property type="entry name" value="C2_dom"/>
</dbReference>
<dbReference type="GO" id="GO:0030672">
    <property type="term" value="C:synaptic vesicle membrane"/>
    <property type="evidence" value="ECO:0007669"/>
    <property type="project" value="TreeGrafter"/>
</dbReference>
<feature type="compositionally biased region" description="Basic residues" evidence="10">
    <location>
        <begin position="145"/>
        <end position="161"/>
    </location>
</feature>
<name>A0AA47MBT1_MERPO</name>
<dbReference type="InterPro" id="IPR035892">
    <property type="entry name" value="C2_domain_sf"/>
</dbReference>
<feature type="compositionally biased region" description="Low complexity" evidence="10">
    <location>
        <begin position="196"/>
        <end position="207"/>
    </location>
</feature>
<evidence type="ECO:0000259" key="12">
    <source>
        <dbReference type="PROSITE" id="PS50004"/>
    </source>
</evidence>
<comment type="similarity">
    <text evidence="3">Belongs to the MCTP family.</text>
</comment>
<accession>A0AA47MBT1</accession>
<feature type="region of interest" description="Disordered" evidence="10">
    <location>
        <begin position="110"/>
        <end position="277"/>
    </location>
</feature>
<dbReference type="PANTHER" id="PTHR45911:SF2">
    <property type="entry name" value="MULTIPLE C2 AND TRANSMEMBRANE DOMAIN-CONTAINING PROTEIN 2"/>
    <property type="match status" value="1"/>
</dbReference>
<feature type="transmembrane region" description="Helical" evidence="11">
    <location>
        <begin position="803"/>
        <end position="830"/>
    </location>
</feature>
<organism evidence="13 14">
    <name type="scientific">Merluccius polli</name>
    <name type="common">Benguela hake</name>
    <name type="synonym">Merluccius cadenati</name>
    <dbReference type="NCBI Taxonomy" id="89951"/>
    <lineage>
        <taxon>Eukaryota</taxon>
        <taxon>Metazoa</taxon>
        <taxon>Chordata</taxon>
        <taxon>Craniata</taxon>
        <taxon>Vertebrata</taxon>
        <taxon>Euteleostomi</taxon>
        <taxon>Actinopterygii</taxon>
        <taxon>Neopterygii</taxon>
        <taxon>Teleostei</taxon>
        <taxon>Neoteleostei</taxon>
        <taxon>Acanthomorphata</taxon>
        <taxon>Zeiogadaria</taxon>
        <taxon>Gadariae</taxon>
        <taxon>Gadiformes</taxon>
        <taxon>Gadoidei</taxon>
        <taxon>Merlucciidae</taxon>
        <taxon>Merluccius</taxon>
    </lineage>
</organism>
<comment type="cofactor">
    <cofactor evidence="1">
        <name>Ca(2+)</name>
        <dbReference type="ChEBI" id="CHEBI:29108"/>
    </cofactor>
</comment>
<feature type="compositionally biased region" description="Polar residues" evidence="10">
    <location>
        <begin position="168"/>
        <end position="178"/>
    </location>
</feature>
<dbReference type="Proteomes" id="UP001174136">
    <property type="component" value="Unassembled WGS sequence"/>
</dbReference>
<comment type="caution">
    <text evidence="13">The sequence shown here is derived from an EMBL/GenBank/DDBJ whole genome shotgun (WGS) entry which is preliminary data.</text>
</comment>
<dbReference type="PANTHER" id="PTHR45911">
    <property type="entry name" value="C2 DOMAIN-CONTAINING PROTEIN"/>
    <property type="match status" value="1"/>
</dbReference>
<evidence type="ECO:0000256" key="1">
    <source>
        <dbReference type="ARBA" id="ARBA00001913"/>
    </source>
</evidence>
<keyword evidence="9 11" id="KW-0472">Membrane</keyword>
<sequence>MVDPQRLSSGGLDTVAVRSQYRHRQTQTDRHRRYPLSRTRQAYYLQYYLQYYFAASCLSTELLWERKPQPPMLPRQHLASHRLTPRRILTHAELMERVRGGDALLIPTTTPAAVSSSEQPPKPPPPAPCPSDAMETKKPGMLHLLRSKTRPLISHLRRSRPGSREHLSSSSPNISVTDSAGGAGFQPPDQPPGAWSTSSSPSSSPTSLLNLHPDQYPVSDYRPHPLSSSLALEAGEPGGDGEREEEGGEEGGLVMENWQSGDGCGDSPSGYLPSQNDEDQLMCQNADDQPSDMSGEGSAQSCSTYLLAVTLKEGQNLAIRDRCGTSDPYVKFKLEGKTVYKSKVIYKNLNPVWSETFILPIKDLGQSLQLHVYDRDLTADDFMGSASVLLSELELNKNTEQTLALDDPSSLGEDLGNILLDMKLSQRNVDGNTASAMLTGPPVESLRKSQMWTHVVMVSLVGAKELKVDSPGDLFVRFRLGDQRHKSKNHFMTANPQWRERFSFSQFPDGPGTLEGELCCKARHRSPVTLASFEVDLSSIPMNQNHRFTQKLDKGPGELLFLVTQSEASGVSISDLCAAPLADQQERDNQLEKYRLKKSFENLQDIGYLQVKVLRAMDLIAADLNGKSDPFCVLQLANDRLQTHTVVDVDDDDYDDILIMMRKVTMVMRMTVLPIKDIHDVLEITVFDDDGDKAPDFLGKAAIPLLSAPNRQQISLPLKKEDLGSLSKGVLYLELEMLFNPVRAGVRTFFPREKRFMEDNPKFSKKILSRNVQRVRALIRTVQSTLRFVKSCFQWESIQRSSIAFLVFLLTVWNYDFYMLPFFLVLLFSWNYFNISSGRVVQDLGNIDLADDDEEDDKDSERKGLMEKIHMVQDIIITVQNILEEVANFGERIKNTFNWSVPFLSTLAFVVLTLFTIICYFIPVRYLILLYGINKFTKRLRKPHGMDNNELLDFLSRVPSDVEKVKSRLPPPRPGITLPGSFRSPAQAPLWSPGRAAVEVPRLLLVVLVVVVVVVLVVVVVMVQYKVLRTCPQQQPYLLRKMKIP</sequence>
<feature type="compositionally biased region" description="Pro residues" evidence="10">
    <location>
        <begin position="120"/>
        <end position="129"/>
    </location>
</feature>
<evidence type="ECO:0000256" key="3">
    <source>
        <dbReference type="ARBA" id="ARBA00007923"/>
    </source>
</evidence>
<keyword evidence="14" id="KW-1185">Reference proteome</keyword>
<dbReference type="Gene3D" id="2.60.40.150">
    <property type="entry name" value="C2 domain"/>
    <property type="match status" value="3"/>
</dbReference>
<dbReference type="SMART" id="SM00239">
    <property type="entry name" value="C2"/>
    <property type="match status" value="3"/>
</dbReference>
<evidence type="ECO:0000256" key="2">
    <source>
        <dbReference type="ARBA" id="ARBA00004141"/>
    </source>
</evidence>
<feature type="domain" description="C2" evidence="12">
    <location>
        <begin position="437"/>
        <end position="550"/>
    </location>
</feature>
<evidence type="ECO:0000256" key="4">
    <source>
        <dbReference type="ARBA" id="ARBA00022692"/>
    </source>
</evidence>
<evidence type="ECO:0000256" key="9">
    <source>
        <dbReference type="ARBA" id="ARBA00023136"/>
    </source>
</evidence>
<comment type="subcellular location">
    <subcellularLocation>
        <location evidence="2">Membrane</location>
        <topology evidence="2">Multi-pass membrane protein</topology>
    </subcellularLocation>
</comment>
<keyword evidence="8 11" id="KW-1133">Transmembrane helix</keyword>
<dbReference type="EMBL" id="JAOPHQ010004895">
    <property type="protein sequence ID" value="KAK0137348.1"/>
    <property type="molecule type" value="Genomic_DNA"/>
</dbReference>
<reference evidence="13" key="1">
    <citation type="journal article" date="2023" name="Front. Mar. Sci.">
        <title>A new Merluccius polli reference genome to investigate the effects of global change in West African waters.</title>
        <authorList>
            <person name="Mateo J.L."/>
            <person name="Blanco-Fernandez C."/>
            <person name="Garcia-Vazquez E."/>
            <person name="Machado-Schiaffino G."/>
        </authorList>
    </citation>
    <scope>NUCLEOTIDE SEQUENCE</scope>
    <source>
        <strain evidence="13">C29</strain>
        <tissue evidence="13">Fin</tissue>
    </source>
</reference>
<dbReference type="FunFam" id="2.60.40.150:FF:000076">
    <property type="entry name" value="multiple C2 and transmembrane domain-containing protein 2 isoform X1"/>
    <property type="match status" value="1"/>
</dbReference>
<evidence type="ECO:0000313" key="14">
    <source>
        <dbReference type="Proteomes" id="UP001174136"/>
    </source>
</evidence>
<dbReference type="AlphaFoldDB" id="A0AA47MBT1"/>
<feature type="transmembrane region" description="Helical" evidence="11">
    <location>
        <begin position="1003"/>
        <end position="1025"/>
    </location>
</feature>
<gene>
    <name evidence="13" type="primary">MCTP2</name>
    <name evidence="13" type="ORF">N1851_026457</name>
</gene>
<evidence type="ECO:0000256" key="7">
    <source>
        <dbReference type="ARBA" id="ARBA00022837"/>
    </source>
</evidence>
<evidence type="ECO:0000256" key="6">
    <source>
        <dbReference type="ARBA" id="ARBA00022737"/>
    </source>
</evidence>
<keyword evidence="7" id="KW-0106">Calcium</keyword>
<evidence type="ECO:0000256" key="10">
    <source>
        <dbReference type="SAM" id="MobiDB-lite"/>
    </source>
</evidence>
<feature type="domain" description="C2" evidence="12">
    <location>
        <begin position="287"/>
        <end position="403"/>
    </location>
</feature>
<evidence type="ECO:0000256" key="8">
    <source>
        <dbReference type="ARBA" id="ARBA00022989"/>
    </source>
</evidence>
<protein>
    <submittedName>
        <fullName evidence="13">Multiple C2 and transmembrane domain-containing protein 2</fullName>
    </submittedName>
</protein>
<keyword evidence="4 11" id="KW-0812">Transmembrane</keyword>